<dbReference type="Pfam" id="PF22953">
    <property type="entry name" value="SpnB_Rossmann"/>
    <property type="match status" value="1"/>
</dbReference>
<dbReference type="SUPFAM" id="SSF53901">
    <property type="entry name" value="Thiolase-like"/>
    <property type="match status" value="1"/>
</dbReference>
<dbReference type="InterPro" id="IPR049552">
    <property type="entry name" value="PKS_DH_N"/>
</dbReference>
<proteinExistence type="predicted"/>
<dbReference type="InterPro" id="IPR016035">
    <property type="entry name" value="Acyl_Trfase/lysoPLipase"/>
</dbReference>
<dbReference type="InterPro" id="IPR020841">
    <property type="entry name" value="PKS_Beta-ketoAc_synthase_dom"/>
</dbReference>
<dbReference type="Gene3D" id="3.40.366.10">
    <property type="entry name" value="Malonyl-Coenzyme A Acyl Carrier Protein, domain 2"/>
    <property type="match status" value="1"/>
</dbReference>
<dbReference type="InterPro" id="IPR055123">
    <property type="entry name" value="SpnB-like_Rossmann"/>
</dbReference>
<comment type="pathway">
    <text evidence="1">Antibiotic biosynthesis.</text>
</comment>
<dbReference type="SMART" id="SM01294">
    <property type="entry name" value="PKS_PP_betabranch"/>
    <property type="match status" value="1"/>
</dbReference>
<dbReference type="PROSITE" id="PS52019">
    <property type="entry name" value="PKS_MFAS_DH"/>
    <property type="match status" value="1"/>
</dbReference>
<evidence type="ECO:0000313" key="13">
    <source>
        <dbReference type="Proteomes" id="UP001167160"/>
    </source>
</evidence>
<dbReference type="Gene3D" id="3.30.70.3290">
    <property type="match status" value="1"/>
</dbReference>
<dbReference type="Pfam" id="PF02801">
    <property type="entry name" value="Ketoacyl-synt_C"/>
    <property type="match status" value="1"/>
</dbReference>
<dbReference type="SUPFAM" id="SSF55048">
    <property type="entry name" value="Probable ACP-binding domain of malonyl-CoA ACP transacylase"/>
    <property type="match status" value="1"/>
</dbReference>
<dbReference type="EMBL" id="JAMQGM010000060">
    <property type="protein sequence ID" value="MCM2580334.1"/>
    <property type="molecule type" value="Genomic_DNA"/>
</dbReference>
<evidence type="ECO:0000256" key="1">
    <source>
        <dbReference type="ARBA" id="ARBA00004792"/>
    </source>
</evidence>
<dbReference type="InterPro" id="IPR032821">
    <property type="entry name" value="PKS_assoc"/>
</dbReference>
<dbReference type="SUPFAM" id="SSF51735">
    <property type="entry name" value="NAD(P)-binding Rossmann-fold domains"/>
    <property type="match status" value="2"/>
</dbReference>
<dbReference type="Pfam" id="PF21089">
    <property type="entry name" value="PKS_DH_N"/>
    <property type="match status" value="1"/>
</dbReference>
<dbReference type="CDD" id="cd08956">
    <property type="entry name" value="KR_3_FAS_SDR_x"/>
    <property type="match status" value="1"/>
</dbReference>
<evidence type="ECO:0000256" key="6">
    <source>
        <dbReference type="ARBA" id="ARBA00023268"/>
    </source>
</evidence>
<evidence type="ECO:0000259" key="9">
    <source>
        <dbReference type="PROSITE" id="PS50075"/>
    </source>
</evidence>
<feature type="domain" description="PKS/mFAS DH" evidence="11">
    <location>
        <begin position="324"/>
        <end position="600"/>
    </location>
</feature>
<dbReference type="Pfam" id="PF00109">
    <property type="entry name" value="ketoacyl-synt"/>
    <property type="match status" value="1"/>
</dbReference>
<name>A0ABT0XD30_9ACTN</name>
<evidence type="ECO:0000256" key="8">
    <source>
        <dbReference type="PROSITE-ProRule" id="PRU01363"/>
    </source>
</evidence>
<feature type="active site" description="Proton acceptor; for dehydratase activity" evidence="8">
    <location>
        <position position="356"/>
    </location>
</feature>
<dbReference type="Proteomes" id="UP001167160">
    <property type="component" value="Unassembled WGS sequence"/>
</dbReference>
<dbReference type="RefSeq" id="WP_251419081.1">
    <property type="nucleotide sequence ID" value="NZ_JAMQGM010000060.1"/>
</dbReference>
<evidence type="ECO:0000256" key="4">
    <source>
        <dbReference type="ARBA" id="ARBA00022679"/>
    </source>
</evidence>
<dbReference type="InterPro" id="IPR014043">
    <property type="entry name" value="Acyl_transferase_dom"/>
</dbReference>
<protein>
    <submittedName>
        <fullName evidence="12">SDR family NAD(P)-dependent oxidoreductase</fullName>
    </submittedName>
</protein>
<dbReference type="InterPro" id="IPR014031">
    <property type="entry name" value="Ketoacyl_synth_C"/>
</dbReference>
<dbReference type="InterPro" id="IPR050091">
    <property type="entry name" value="PKS_NRPS_Biosynth_Enz"/>
</dbReference>
<dbReference type="InterPro" id="IPR018201">
    <property type="entry name" value="Ketoacyl_synth_AS"/>
</dbReference>
<dbReference type="InterPro" id="IPR016039">
    <property type="entry name" value="Thiolase-like"/>
</dbReference>
<dbReference type="PANTHER" id="PTHR43775">
    <property type="entry name" value="FATTY ACID SYNTHASE"/>
    <property type="match status" value="1"/>
</dbReference>
<dbReference type="InterPro" id="IPR057326">
    <property type="entry name" value="KR_dom"/>
</dbReference>
<dbReference type="Gene3D" id="1.10.1200.10">
    <property type="entry name" value="ACP-like"/>
    <property type="match status" value="1"/>
</dbReference>
<keyword evidence="7" id="KW-0012">Acyltransferase</keyword>
<dbReference type="PROSITE" id="PS50075">
    <property type="entry name" value="CARRIER"/>
    <property type="match status" value="1"/>
</dbReference>
<keyword evidence="5" id="KW-0045">Antibiotic biosynthesis</keyword>
<dbReference type="InterPro" id="IPR014030">
    <property type="entry name" value="Ketoacyl_synth_N"/>
</dbReference>
<dbReference type="PROSITE" id="PS52004">
    <property type="entry name" value="KS3_2"/>
    <property type="match status" value="1"/>
</dbReference>
<feature type="domain" description="Ketosynthase family 3 (KS3)" evidence="10">
    <location>
        <begin position="1147"/>
        <end position="1557"/>
    </location>
</feature>
<keyword evidence="6" id="KW-0511">Multifunctional enzyme</keyword>
<reference evidence="12" key="1">
    <citation type="journal article" date="2023" name="Int. J. Syst. Evol. Microbiol.">
        <title>Streptomyces meridianus sp. nov. isolated from brackish water of the Tagus estuary in Alcochete, Portugal.</title>
        <authorList>
            <person name="Santos J.D.N."/>
            <person name="Klimek D."/>
            <person name="Calusinska M."/>
            <person name="Lobo Da Cunha A."/>
            <person name="Catita J."/>
            <person name="Goncalves H."/>
            <person name="Gonzalez I."/>
            <person name="Reyes F."/>
            <person name="Lage O.M."/>
        </authorList>
    </citation>
    <scope>NUCLEOTIDE SEQUENCE</scope>
    <source>
        <strain evidence="12">MTZ3.1</strain>
    </source>
</reference>
<feature type="non-terminal residue" evidence="12">
    <location>
        <position position="1661"/>
    </location>
</feature>
<keyword evidence="4" id="KW-0808">Transferase</keyword>
<dbReference type="InterPro" id="IPR049551">
    <property type="entry name" value="PKS_DH_C"/>
</dbReference>
<feature type="domain" description="Carrier" evidence="9">
    <location>
        <begin position="1053"/>
        <end position="1128"/>
    </location>
</feature>
<dbReference type="InterPro" id="IPR001227">
    <property type="entry name" value="Ac_transferase_dom_sf"/>
</dbReference>
<dbReference type="PANTHER" id="PTHR43775:SF51">
    <property type="entry name" value="INACTIVE PHENOLPHTHIOCEROL SYNTHESIS POLYKETIDE SYNTHASE TYPE I PKS1-RELATED"/>
    <property type="match status" value="1"/>
</dbReference>
<evidence type="ECO:0000259" key="10">
    <source>
        <dbReference type="PROSITE" id="PS52004"/>
    </source>
</evidence>
<keyword evidence="13" id="KW-1185">Reference proteome</keyword>
<dbReference type="InterPro" id="IPR013968">
    <property type="entry name" value="PKS_KR"/>
</dbReference>
<dbReference type="Pfam" id="PF00550">
    <property type="entry name" value="PP-binding"/>
    <property type="match status" value="1"/>
</dbReference>
<evidence type="ECO:0000256" key="2">
    <source>
        <dbReference type="ARBA" id="ARBA00022450"/>
    </source>
</evidence>
<dbReference type="Pfam" id="PF14765">
    <property type="entry name" value="PS-DH"/>
    <property type="match status" value="1"/>
</dbReference>
<organism evidence="12 13">
    <name type="scientific">Streptomyces meridianus</name>
    <dbReference type="NCBI Taxonomy" id="2938945"/>
    <lineage>
        <taxon>Bacteria</taxon>
        <taxon>Bacillati</taxon>
        <taxon>Actinomycetota</taxon>
        <taxon>Actinomycetes</taxon>
        <taxon>Kitasatosporales</taxon>
        <taxon>Streptomycetaceae</taxon>
        <taxon>Streptomyces</taxon>
    </lineage>
</organism>
<evidence type="ECO:0000313" key="12">
    <source>
        <dbReference type="EMBL" id="MCM2580334.1"/>
    </source>
</evidence>
<dbReference type="SMART" id="SM00822">
    <property type="entry name" value="PKS_KR"/>
    <property type="match status" value="1"/>
</dbReference>
<dbReference type="SMART" id="SM00823">
    <property type="entry name" value="PKS_PP"/>
    <property type="match status" value="1"/>
</dbReference>
<feature type="region of interest" description="C-terminal hotdog fold" evidence="8">
    <location>
        <begin position="463"/>
        <end position="600"/>
    </location>
</feature>
<dbReference type="InterPro" id="IPR042104">
    <property type="entry name" value="PKS_dehydratase_sf"/>
</dbReference>
<dbReference type="Pfam" id="PF16197">
    <property type="entry name" value="KAsynt_C_assoc"/>
    <property type="match status" value="1"/>
</dbReference>
<comment type="caution">
    <text evidence="12">The sequence shown here is derived from an EMBL/GenBank/DDBJ whole genome shotgun (WGS) entry which is preliminary data.</text>
</comment>
<keyword evidence="2" id="KW-0596">Phosphopantetheine</keyword>
<dbReference type="Gene3D" id="3.40.47.10">
    <property type="match status" value="1"/>
</dbReference>
<accession>A0ABT0XD30</accession>
<dbReference type="InterPro" id="IPR020806">
    <property type="entry name" value="PKS_PP-bd"/>
</dbReference>
<dbReference type="Gene3D" id="3.10.129.110">
    <property type="entry name" value="Polyketide synthase dehydratase"/>
    <property type="match status" value="1"/>
</dbReference>
<evidence type="ECO:0000256" key="3">
    <source>
        <dbReference type="ARBA" id="ARBA00022553"/>
    </source>
</evidence>
<dbReference type="SMART" id="SM00825">
    <property type="entry name" value="PKS_KS"/>
    <property type="match status" value="1"/>
</dbReference>
<dbReference type="SUPFAM" id="SSF47336">
    <property type="entry name" value="ACP-like"/>
    <property type="match status" value="1"/>
</dbReference>
<dbReference type="SMART" id="SM00826">
    <property type="entry name" value="PKS_DH"/>
    <property type="match status" value="1"/>
</dbReference>
<dbReference type="InterPro" id="IPR036736">
    <property type="entry name" value="ACP-like_sf"/>
</dbReference>
<evidence type="ECO:0000256" key="5">
    <source>
        <dbReference type="ARBA" id="ARBA00023194"/>
    </source>
</evidence>
<feature type="region of interest" description="N-terminal hotdog fold" evidence="8">
    <location>
        <begin position="324"/>
        <end position="448"/>
    </location>
</feature>
<feature type="active site" description="Proton donor; for dehydratase activity" evidence="8">
    <location>
        <position position="524"/>
    </location>
</feature>
<sequence>MDAHLDVPLREVVWGGDGERLGRTEFAQPALFVFEVALFRLLESWGVRPDVLAGHSVGELAAAHVAGVLSLEDAARLVVARGRLMQALPEGGAMVAVEATEDEIAPHLTERVSIAAVNGPRSVVVSGADDEVLAIAARFAGQGRKTNRLTVSHAFHSPLMEPMLADFREVAESVTYAAPRIPVVSTVTGESVGDLDAGYWVEQVRAAVRFADAVRGLEQQGVRTFLEVGPDAVLTALAQQSVENDDALLVAAVRRNRPEAEAVVTALGRLHVTGAEVDWSAFFDGTGARRIDLPTYPFQRARYWVDSATSEAAVSAAGLKAPQHPLLGAVVTLAESGGVVLTGRLSVTSQRWLADHTIGDAIVFPGAACVELAIRAGDHVGCEHLEELTVQAPLILPERGGVAVQVVVGPADASGRHAVSVYARAEDEPDRDWKLHAEGSLVPRADEPPVTVTDFTVWPPVGATPLDVVGAYEKLRQSGFGYGPVFQGLGSAWRRGDELFAEVALPEQEHTEAARFGIHPALLDAALHVGLVDGAEGESTVLPFAWSGITLHAAAATALRVRISRPAADGLALEAADPTGRPVATVESVVGRPVSADQLSRRAEDPLLRLVWHPADPGEAPFSRADWNDLGADDPVPDTVVFTCAAPGGSDVPHAVRQASHEVLAVVQRWVTDERFAHAALVVVTRGAVTVSDGDIVDVRQSPVWGLVRAAQAEHPGRFVLLDVDEDGDPPVAADLVTGLGEPEAAVRGGRVFVPRLARGPAAGDTDPVWDSDGTVLVTGGTGGLGALVARHLVVEHGVRRLVLTSRRGQEAPGVAELCAELAGLGARVLVEACDVSDREALAAVLDRIDPAYPLRGVVHVAGLLDDGLITSLTPDRMDTVLRPKADAAWHLHELTAGLDLTAFVLFSSIAGTLGSSGQANYAAANAFLDALAEHRHAAELPAVSMAFGLWDIGAGLGTRLAAADVERMRRAGTPALTADRGLALFDAALRSGIPATVPLRLDLATLASGADAVPPMLRALVRPGRRLARTGAPAASALADRLAGLGDDERTAAVLDLVRGTVAAVLGHASAAAIEEDRAFEELGFDSLAAVDLRNRLDAATGLRLPATLIFDYPTARAVAGHLMNRLDNGSTAHLAPSAVRRASDDDPIVIVGMACRYPGGVSSPEDLWRLVADGVDAIAPLPEDRGWDPDVYDPEPGVPGRTYARDGGFLYEAAEFDADFFGISPNEATLMDPQQRLLLEVSWEAIERAGVDAASLKGSRTGVYAGVMYHDYGGGTAGSIVSGRVAYTLGLEGPAVTVDTACSSSLVALHTAAQALRSGECSLALAGGVTVMSTPDMLVYFSEQRGLSPDGRCKAFGGGADGTGWGEGAGVLLLERLSDARANGHPVLAVVRGSALNQDGASNGLTAPNGPSQQRVIRQALAAGGLNAADVDVVEAHGTGTRLGDPIEAQALLATYGQERSEDRPLWLGSVKSNLGHTQAAAGVAGVIKMVMAMRNGMLPRTLHVDEPSDQIDWTEGHVKLLTANRDWSAEGRPRRAGVSSFGLSGTNAHVIVEEAPDLSEPGHEAPNRALAAVPWVLSAKTPEALTDQARNLLETAREKGSLDPGFSLATSRGAMEHRAVVVAEERDARLTALEALAAGVSHPAVVSGRVRTGRTAVL</sequence>
<dbReference type="InterPro" id="IPR049900">
    <property type="entry name" value="PKS_mFAS_DH"/>
</dbReference>
<dbReference type="InterPro" id="IPR009081">
    <property type="entry name" value="PP-bd_ACP"/>
</dbReference>
<dbReference type="CDD" id="cd00833">
    <property type="entry name" value="PKS"/>
    <property type="match status" value="1"/>
</dbReference>
<dbReference type="SMART" id="SM00827">
    <property type="entry name" value="PKS_AT"/>
    <property type="match status" value="1"/>
</dbReference>
<keyword evidence="3" id="KW-0597">Phosphoprotein</keyword>
<dbReference type="Pfam" id="PF08659">
    <property type="entry name" value="KR"/>
    <property type="match status" value="1"/>
</dbReference>
<dbReference type="Pfam" id="PF00698">
    <property type="entry name" value="Acyl_transf_1"/>
    <property type="match status" value="1"/>
</dbReference>
<gene>
    <name evidence="12" type="ORF">M1E25_23865</name>
</gene>
<evidence type="ECO:0000256" key="7">
    <source>
        <dbReference type="ARBA" id="ARBA00023315"/>
    </source>
</evidence>
<dbReference type="InterPro" id="IPR006162">
    <property type="entry name" value="Ppantetheine_attach_site"/>
</dbReference>
<dbReference type="PROSITE" id="PS00012">
    <property type="entry name" value="PHOSPHOPANTETHEINE"/>
    <property type="match status" value="1"/>
</dbReference>
<dbReference type="SUPFAM" id="SSF52151">
    <property type="entry name" value="FabD/lysophospholipase-like"/>
    <property type="match status" value="1"/>
</dbReference>
<dbReference type="PROSITE" id="PS00606">
    <property type="entry name" value="KS3_1"/>
    <property type="match status" value="1"/>
</dbReference>
<evidence type="ECO:0000259" key="11">
    <source>
        <dbReference type="PROSITE" id="PS52019"/>
    </source>
</evidence>
<dbReference type="InterPro" id="IPR016036">
    <property type="entry name" value="Malonyl_transacylase_ACP-bd"/>
</dbReference>
<dbReference type="InterPro" id="IPR020807">
    <property type="entry name" value="PKS_DH"/>
</dbReference>
<dbReference type="InterPro" id="IPR036291">
    <property type="entry name" value="NAD(P)-bd_dom_sf"/>
</dbReference>
<dbReference type="Gene3D" id="3.40.50.720">
    <property type="entry name" value="NAD(P)-binding Rossmann-like Domain"/>
    <property type="match status" value="1"/>
</dbReference>